<dbReference type="GO" id="GO:0031167">
    <property type="term" value="P:rRNA methylation"/>
    <property type="evidence" value="ECO:0000318"/>
    <property type="project" value="GO_Central"/>
</dbReference>
<keyword evidence="6 11" id="KW-0694">RNA-binding</keyword>
<evidence type="ECO:0000256" key="12">
    <source>
        <dbReference type="RuleBase" id="RU362106"/>
    </source>
</evidence>
<feature type="binding site" evidence="11">
    <location>
        <position position="103"/>
    </location>
    <ligand>
        <name>S-adenosyl-L-methionine</name>
        <dbReference type="ChEBI" id="CHEBI:59789"/>
    </ligand>
</feature>
<evidence type="ECO:0000259" key="13">
    <source>
        <dbReference type="SMART" id="SM00650"/>
    </source>
</evidence>
<keyword evidence="8" id="KW-0805">Transcription regulation</keyword>
<evidence type="ECO:0000256" key="1">
    <source>
        <dbReference type="ARBA" id="ARBA00004173"/>
    </source>
</evidence>
<evidence type="ECO:0000256" key="2">
    <source>
        <dbReference type="ARBA" id="ARBA00022552"/>
    </source>
</evidence>
<dbReference type="InterPro" id="IPR001737">
    <property type="entry name" value="KsgA/Erm"/>
</dbReference>
<dbReference type="GO" id="GO:0034246">
    <property type="term" value="F:mitochondrial transcription factor activity"/>
    <property type="evidence" value="ECO:0000318"/>
    <property type="project" value="GO_Central"/>
</dbReference>
<protein>
    <recommendedName>
        <fullName evidence="12">rRNA adenine N(6)-methyltransferase</fullName>
        <ecNumber evidence="12">2.1.1.-</ecNumber>
    </recommendedName>
</protein>
<dbReference type="Pfam" id="PF00398">
    <property type="entry name" value="RrnaAD"/>
    <property type="match status" value="1"/>
</dbReference>
<keyword evidence="5 11" id="KW-0949">S-adenosyl-L-methionine</keyword>
<dbReference type="PANTHER" id="PTHR11727:SF13">
    <property type="entry name" value="DIMETHYLADENOSINE TRANSFERASE 2, MITOCHONDRIAL"/>
    <property type="match status" value="1"/>
</dbReference>
<keyword evidence="15" id="KW-1185">Reference proteome</keyword>
<dbReference type="InParanoid" id="A7SNR6"/>
<evidence type="ECO:0000313" key="15">
    <source>
        <dbReference type="Proteomes" id="UP000001593"/>
    </source>
</evidence>
<evidence type="ECO:0000256" key="10">
    <source>
        <dbReference type="ARBA" id="ARBA00023163"/>
    </source>
</evidence>
<dbReference type="FunCoup" id="A7SNR6">
    <property type="interactions" value="144"/>
</dbReference>
<evidence type="ECO:0000256" key="4">
    <source>
        <dbReference type="ARBA" id="ARBA00022679"/>
    </source>
</evidence>
<dbReference type="OMA" id="IFEVPWT"/>
<feature type="binding site" evidence="11">
    <location>
        <position position="57"/>
    </location>
    <ligand>
        <name>S-adenosyl-L-methionine</name>
        <dbReference type="ChEBI" id="CHEBI:59789"/>
    </ligand>
</feature>
<comment type="caution">
    <text evidence="11">Lacks conserved residue(s) required for the propagation of feature annotation.</text>
</comment>
<dbReference type="KEGG" id="nve:5506024"/>
<evidence type="ECO:0000256" key="9">
    <source>
        <dbReference type="ARBA" id="ARBA00023128"/>
    </source>
</evidence>
<evidence type="ECO:0000313" key="14">
    <source>
        <dbReference type="EMBL" id="EDO34644.1"/>
    </source>
</evidence>
<dbReference type="HOGENOM" id="CLU_051778_0_0_1"/>
<evidence type="ECO:0000256" key="5">
    <source>
        <dbReference type="ARBA" id="ARBA00022691"/>
    </source>
</evidence>
<dbReference type="PANTHER" id="PTHR11727">
    <property type="entry name" value="DIMETHYLADENOSINE TRANSFERASE"/>
    <property type="match status" value="1"/>
</dbReference>
<dbReference type="GO" id="GO:0000179">
    <property type="term" value="F:rRNA (adenine-N6,N6-)-dimethyltransferase activity"/>
    <property type="evidence" value="ECO:0000318"/>
    <property type="project" value="GO_Central"/>
</dbReference>
<proteinExistence type="inferred from homology"/>
<dbReference type="SUPFAM" id="SSF53335">
    <property type="entry name" value="S-adenosyl-L-methionine-dependent methyltransferases"/>
    <property type="match status" value="1"/>
</dbReference>
<dbReference type="eggNOG" id="KOG0820">
    <property type="taxonomic scope" value="Eukaryota"/>
</dbReference>
<dbReference type="GO" id="GO:0006391">
    <property type="term" value="P:transcription initiation at mitochondrial promoter"/>
    <property type="evidence" value="ECO:0000318"/>
    <property type="project" value="GO_Central"/>
</dbReference>
<gene>
    <name evidence="14" type="ORF">NEMVEDRAFT_v1g246432</name>
</gene>
<dbReference type="GO" id="GO:0003723">
    <property type="term" value="F:RNA binding"/>
    <property type="evidence" value="ECO:0007669"/>
    <property type="project" value="UniProtKB-UniRule"/>
</dbReference>
<dbReference type="Gene3D" id="3.40.50.150">
    <property type="entry name" value="Vaccinia Virus protein VP39"/>
    <property type="match status" value="1"/>
</dbReference>
<evidence type="ECO:0000256" key="6">
    <source>
        <dbReference type="ARBA" id="ARBA00022884"/>
    </source>
</evidence>
<evidence type="ECO:0000256" key="7">
    <source>
        <dbReference type="ARBA" id="ARBA00022946"/>
    </source>
</evidence>
<dbReference type="EC" id="2.1.1.-" evidence="12"/>
<keyword evidence="7" id="KW-0809">Transit peptide</keyword>
<evidence type="ECO:0000256" key="8">
    <source>
        <dbReference type="ARBA" id="ARBA00023015"/>
    </source>
</evidence>
<comment type="similarity">
    <text evidence="11 12">Belongs to the class I-like SAM-binding methyltransferase superfamily. rRNA adenine N(6)-methyltransferase family.</text>
</comment>
<dbReference type="PROSITE" id="PS51689">
    <property type="entry name" value="SAM_RNA_A_N6_MT"/>
    <property type="match status" value="1"/>
</dbReference>
<feature type="binding site" evidence="11">
    <location>
        <position position="129"/>
    </location>
    <ligand>
        <name>S-adenosyl-L-methionine</name>
        <dbReference type="ChEBI" id="CHEBI:59789"/>
    </ligand>
</feature>
<comment type="subcellular location">
    <subcellularLocation>
        <location evidence="1">Mitochondrion</location>
    </subcellularLocation>
</comment>
<feature type="binding site" evidence="11">
    <location>
        <position position="55"/>
    </location>
    <ligand>
        <name>S-adenosyl-L-methionine</name>
        <dbReference type="ChEBI" id="CHEBI:59789"/>
    </ligand>
</feature>
<dbReference type="STRING" id="45351.A7SNR6"/>
<keyword evidence="10" id="KW-0804">Transcription</keyword>
<feature type="domain" description="Ribosomal RNA adenine methylase transferase N-terminal" evidence="13">
    <location>
        <begin position="62"/>
        <end position="280"/>
    </location>
</feature>
<keyword evidence="9" id="KW-0496">Mitochondrion</keyword>
<dbReference type="AlphaFoldDB" id="A7SNR6"/>
<evidence type="ECO:0000256" key="3">
    <source>
        <dbReference type="ARBA" id="ARBA00022603"/>
    </source>
</evidence>
<dbReference type="GO" id="GO:0005759">
    <property type="term" value="C:mitochondrial matrix"/>
    <property type="evidence" value="ECO:0000318"/>
    <property type="project" value="GO_Central"/>
</dbReference>
<keyword evidence="2 12" id="KW-0698">rRNA processing</keyword>
<dbReference type="SMART" id="SM00650">
    <property type="entry name" value="rADc"/>
    <property type="match status" value="1"/>
</dbReference>
<accession>A7SNR6</accession>
<organism evidence="14 15">
    <name type="scientific">Nematostella vectensis</name>
    <name type="common">Starlet sea anemone</name>
    <dbReference type="NCBI Taxonomy" id="45351"/>
    <lineage>
        <taxon>Eukaryota</taxon>
        <taxon>Metazoa</taxon>
        <taxon>Cnidaria</taxon>
        <taxon>Anthozoa</taxon>
        <taxon>Hexacorallia</taxon>
        <taxon>Actiniaria</taxon>
        <taxon>Edwardsiidae</taxon>
        <taxon>Nematostella</taxon>
    </lineage>
</organism>
<dbReference type="PIRSF" id="PIRSF027833">
    <property type="entry name" value="MtTFB2"/>
    <property type="match status" value="1"/>
</dbReference>
<keyword evidence="3 11" id="KW-0489">Methyltransferase</keyword>
<dbReference type="InterPro" id="IPR029063">
    <property type="entry name" value="SAM-dependent_MTases_sf"/>
</dbReference>
<keyword evidence="4 11" id="KW-0808">Transferase</keyword>
<dbReference type="PhylomeDB" id="A7SNR6"/>
<dbReference type="FunFam" id="3.40.50.150:FF:000657">
    <property type="entry name" value="rRNA adenine N(6)-methyltransferase"/>
    <property type="match status" value="1"/>
</dbReference>
<dbReference type="EMBL" id="DS469723">
    <property type="protein sequence ID" value="EDO34644.1"/>
    <property type="molecule type" value="Genomic_DNA"/>
</dbReference>
<dbReference type="OrthoDB" id="9895503at2759"/>
<dbReference type="Proteomes" id="UP000001593">
    <property type="component" value="Unassembled WGS sequence"/>
</dbReference>
<evidence type="ECO:0000256" key="11">
    <source>
        <dbReference type="PROSITE-ProRule" id="PRU01026"/>
    </source>
</evidence>
<name>A7SNR6_NEMVE</name>
<reference evidence="14 15" key="1">
    <citation type="journal article" date="2007" name="Science">
        <title>Sea anemone genome reveals ancestral eumetazoan gene repertoire and genomic organization.</title>
        <authorList>
            <person name="Putnam N.H."/>
            <person name="Srivastava M."/>
            <person name="Hellsten U."/>
            <person name="Dirks B."/>
            <person name="Chapman J."/>
            <person name="Salamov A."/>
            <person name="Terry A."/>
            <person name="Shapiro H."/>
            <person name="Lindquist E."/>
            <person name="Kapitonov V.V."/>
            <person name="Jurka J."/>
            <person name="Genikhovich G."/>
            <person name="Grigoriev I.V."/>
            <person name="Lucas S.M."/>
            <person name="Steele R.E."/>
            <person name="Finnerty J.R."/>
            <person name="Technau U."/>
            <person name="Martindale M.Q."/>
            <person name="Rokhsar D.S."/>
        </authorList>
    </citation>
    <scope>NUCLEOTIDE SEQUENCE [LARGE SCALE GENOMIC DNA]</scope>
    <source>
        <strain evidence="15">CH2 X CH6</strain>
    </source>
</reference>
<dbReference type="InterPro" id="IPR020598">
    <property type="entry name" value="rRNA_Ade_methylase_Trfase_N"/>
</dbReference>
<sequence>MATAMWLRFRWRKISNNSLAVFSPLRKHCRPYFSRATLIEKYNLKPRSYTVKNYKYITDRDLAERVAKVLNVQGHCVIEASPGPGMLTRAMIDSGAKQVIGLEPDKIFMEDLRSLQSETNGKFTPLFGDFGKIDPHLVHDESDTKARICRAPAIASKDLFKGISPVEWESDETPVKFVGIEGGKTLASTTKILMSYLARVPGKESIFKIGRCELLFFYTHDRAERLLAQPGTKYYNRLSIMASLFCDVNVIHREPCQMFDPYFRKDGKKELQLISIVPKKRLDFSIPEDCLHLVGYFIRILMIKPKQSLATSLDGISPGSHVILDNLGLPHDTRASDLVPKMYGRLLEQFFQWNERSLEFFYSMSSRY</sequence>